<comment type="caution">
    <text evidence="1">The sequence shown here is derived from an EMBL/GenBank/DDBJ whole genome shotgun (WGS) entry which is preliminary data.</text>
</comment>
<evidence type="ECO:0000313" key="1">
    <source>
        <dbReference type="EMBL" id="TGO37979.1"/>
    </source>
</evidence>
<evidence type="ECO:0000313" key="2">
    <source>
        <dbReference type="Proteomes" id="UP000297814"/>
    </source>
</evidence>
<dbReference type="Proteomes" id="UP000297814">
    <property type="component" value="Unassembled WGS sequence"/>
</dbReference>
<gene>
    <name evidence="1" type="ORF">BHYA_0084g00090</name>
</gene>
<protein>
    <submittedName>
        <fullName evidence="1">Uncharacterized protein</fullName>
    </submittedName>
</protein>
<proteinExistence type="predicted"/>
<reference evidence="1 2" key="1">
    <citation type="submission" date="2017-12" db="EMBL/GenBank/DDBJ databases">
        <title>Comparative genomics of Botrytis spp.</title>
        <authorList>
            <person name="Valero-Jimenez C.A."/>
            <person name="Tapia P."/>
            <person name="Veloso J."/>
            <person name="Silva-Moreno E."/>
            <person name="Staats M."/>
            <person name="Valdes J.H."/>
            <person name="Van Kan J.A.L."/>
        </authorList>
    </citation>
    <scope>NUCLEOTIDE SEQUENCE [LARGE SCALE GENOMIC DNA]</scope>
    <source>
        <strain evidence="1 2">Bh0001</strain>
    </source>
</reference>
<sequence>MIMVSCDFDWYPEDWSPVNDVLPCLQILHGRPRKDANSSMFPGSPSTTEVHIVIPSPVYKFSASKMTNTATLRSSVLEDLCGGGVRPGSLWAIQMSSIRSGVYGCGTSRWTNGSGPDFKFSSFRPSFKDGKGKRLRHHGFTICDKKK</sequence>
<organism evidence="1 2">
    <name type="scientific">Botrytis hyacinthi</name>
    <dbReference type="NCBI Taxonomy" id="278943"/>
    <lineage>
        <taxon>Eukaryota</taxon>
        <taxon>Fungi</taxon>
        <taxon>Dikarya</taxon>
        <taxon>Ascomycota</taxon>
        <taxon>Pezizomycotina</taxon>
        <taxon>Leotiomycetes</taxon>
        <taxon>Helotiales</taxon>
        <taxon>Sclerotiniaceae</taxon>
        <taxon>Botrytis</taxon>
    </lineage>
</organism>
<dbReference type="EMBL" id="PQXK01000084">
    <property type="protein sequence ID" value="TGO37979.1"/>
    <property type="molecule type" value="Genomic_DNA"/>
</dbReference>
<name>A0A4Z1GR29_9HELO</name>
<accession>A0A4Z1GR29</accession>
<keyword evidence="2" id="KW-1185">Reference proteome</keyword>
<dbReference type="AlphaFoldDB" id="A0A4Z1GR29"/>